<comment type="caution">
    <text evidence="1">The sequence shown here is derived from an EMBL/GenBank/DDBJ whole genome shotgun (WGS) entry which is preliminary data.</text>
</comment>
<evidence type="ECO:0000313" key="1">
    <source>
        <dbReference type="EMBL" id="GAA1835241.1"/>
    </source>
</evidence>
<protein>
    <submittedName>
        <fullName evidence="1">Uncharacterized protein</fullName>
    </submittedName>
</protein>
<reference evidence="1 2" key="1">
    <citation type="journal article" date="2019" name="Int. J. Syst. Evol. Microbiol.">
        <title>The Global Catalogue of Microorganisms (GCM) 10K type strain sequencing project: providing services to taxonomists for standard genome sequencing and annotation.</title>
        <authorList>
            <consortium name="The Broad Institute Genomics Platform"/>
            <consortium name="The Broad Institute Genome Sequencing Center for Infectious Disease"/>
            <person name="Wu L."/>
            <person name="Ma J."/>
        </authorList>
    </citation>
    <scope>NUCLEOTIDE SEQUENCE [LARGE SCALE GENOMIC DNA]</scope>
    <source>
        <strain evidence="1 2">JCM 14323</strain>
    </source>
</reference>
<accession>A0ABN2MRV7</accession>
<evidence type="ECO:0000313" key="2">
    <source>
        <dbReference type="Proteomes" id="UP001501746"/>
    </source>
</evidence>
<dbReference type="RefSeq" id="WP_157426297.1">
    <property type="nucleotide sequence ID" value="NZ_BAAANK010000005.1"/>
</dbReference>
<sequence length="61" mass="6356">MYGIRVGLAGAVATAASGWYVLPFFSTTIVLSMLLLGEDETPGHCFVERIVLTLVGVGLAA</sequence>
<proteinExistence type="predicted"/>
<name>A0ABN2MRV7_9MICO</name>
<organism evidence="1 2">
    <name type="scientific">Agromyces salentinus</name>
    <dbReference type="NCBI Taxonomy" id="269421"/>
    <lineage>
        <taxon>Bacteria</taxon>
        <taxon>Bacillati</taxon>
        <taxon>Actinomycetota</taxon>
        <taxon>Actinomycetes</taxon>
        <taxon>Micrococcales</taxon>
        <taxon>Microbacteriaceae</taxon>
        <taxon>Agromyces</taxon>
    </lineage>
</organism>
<gene>
    <name evidence="1" type="ORF">GCM10009750_19590</name>
</gene>
<keyword evidence="2" id="KW-1185">Reference proteome</keyword>
<dbReference type="EMBL" id="BAAANK010000005">
    <property type="protein sequence ID" value="GAA1835241.1"/>
    <property type="molecule type" value="Genomic_DNA"/>
</dbReference>
<dbReference type="Proteomes" id="UP001501746">
    <property type="component" value="Unassembled WGS sequence"/>
</dbReference>